<evidence type="ECO:0000256" key="4">
    <source>
        <dbReference type="ARBA" id="ARBA00022519"/>
    </source>
</evidence>
<dbReference type="Gene3D" id="1.10.3720.10">
    <property type="entry name" value="MetI-like"/>
    <property type="match status" value="1"/>
</dbReference>
<feature type="domain" description="ABC transmembrane type-1" evidence="9">
    <location>
        <begin position="66"/>
        <end position="254"/>
    </location>
</feature>
<evidence type="ECO:0000313" key="10">
    <source>
        <dbReference type="EMBL" id="RRJ87005.1"/>
    </source>
</evidence>
<evidence type="ECO:0000256" key="8">
    <source>
        <dbReference type="RuleBase" id="RU363032"/>
    </source>
</evidence>
<dbReference type="AlphaFoldDB" id="A0A3P3VW36"/>
<sequence>MNTSKSATRIILGIVAIFICIWLVAPMFVVVPISFTDRASFQFPPQGYSMRWYEKFFSDPNWLKALGNSVVIGLLTALIAAPLGTIAALAINRSKSRFAAWAQGAMLTPMIIPAIIAGAGVYTMFLNAGLVGNMAAFVLVHVCLALPLVVIAVNASLAGYDPTLELAAASLGANRLRTFFTVTVPLIAPGVAAGAVFAFVTSLDEVIISQFMVSPTLQTLPIAMYASVTRDTDPTIAAAATLIIAAVVIGFLFYTLVVQRLAKRKGGAE</sequence>
<dbReference type="PANTHER" id="PTHR43357:SF4">
    <property type="entry name" value="INNER MEMBRANE ABC TRANSPORTER PERMEASE PROTEIN YDCV"/>
    <property type="match status" value="1"/>
</dbReference>
<feature type="transmembrane region" description="Helical" evidence="8">
    <location>
        <begin position="12"/>
        <end position="35"/>
    </location>
</feature>
<keyword evidence="11" id="KW-1185">Reference proteome</keyword>
<dbReference type="CDD" id="cd06261">
    <property type="entry name" value="TM_PBP2"/>
    <property type="match status" value="1"/>
</dbReference>
<dbReference type="RefSeq" id="WP_124971609.1">
    <property type="nucleotide sequence ID" value="NZ_RQVS01000006.1"/>
</dbReference>
<dbReference type="EMBL" id="RQVS01000006">
    <property type="protein sequence ID" value="RRJ87005.1"/>
    <property type="molecule type" value="Genomic_DNA"/>
</dbReference>
<feature type="transmembrane region" description="Helical" evidence="8">
    <location>
        <begin position="98"/>
        <end position="122"/>
    </location>
</feature>
<feature type="transmembrane region" description="Helical" evidence="8">
    <location>
        <begin position="70"/>
        <end position="91"/>
    </location>
</feature>
<evidence type="ECO:0000256" key="1">
    <source>
        <dbReference type="ARBA" id="ARBA00004429"/>
    </source>
</evidence>
<evidence type="ECO:0000256" key="3">
    <source>
        <dbReference type="ARBA" id="ARBA00022475"/>
    </source>
</evidence>
<gene>
    <name evidence="10" type="ORF">EG850_06285</name>
</gene>
<dbReference type="Proteomes" id="UP000274391">
    <property type="component" value="Unassembled WGS sequence"/>
</dbReference>
<protein>
    <submittedName>
        <fullName evidence="10">ABC transporter permease</fullName>
    </submittedName>
</protein>
<dbReference type="PANTHER" id="PTHR43357">
    <property type="entry name" value="INNER MEMBRANE ABC TRANSPORTER PERMEASE PROTEIN YDCV"/>
    <property type="match status" value="1"/>
</dbReference>
<dbReference type="OrthoDB" id="9810794at2"/>
<reference evidence="10 11" key="1">
    <citation type="submission" date="2018-11" db="EMBL/GenBank/DDBJ databases">
        <title>YIM 102482-1 draft genome.</title>
        <authorList>
            <person name="Li G."/>
            <person name="Jiang Y."/>
        </authorList>
    </citation>
    <scope>NUCLEOTIDE SEQUENCE [LARGE SCALE GENOMIC DNA]</scope>
    <source>
        <strain evidence="10 11">YIM 102482-1</strain>
    </source>
</reference>
<dbReference type="InterPro" id="IPR035906">
    <property type="entry name" value="MetI-like_sf"/>
</dbReference>
<organism evidence="10 11">
    <name type="scientific">Gulosibacter macacae</name>
    <dbReference type="NCBI Taxonomy" id="2488791"/>
    <lineage>
        <taxon>Bacteria</taxon>
        <taxon>Bacillati</taxon>
        <taxon>Actinomycetota</taxon>
        <taxon>Actinomycetes</taxon>
        <taxon>Micrococcales</taxon>
        <taxon>Microbacteriaceae</taxon>
        <taxon>Gulosibacter</taxon>
    </lineage>
</organism>
<keyword evidence="6 8" id="KW-1133">Transmembrane helix</keyword>
<dbReference type="Pfam" id="PF00528">
    <property type="entry name" value="BPD_transp_1"/>
    <property type="match status" value="1"/>
</dbReference>
<name>A0A3P3VW36_9MICO</name>
<keyword evidence="3" id="KW-1003">Cell membrane</keyword>
<feature type="transmembrane region" description="Helical" evidence="8">
    <location>
        <begin position="178"/>
        <end position="200"/>
    </location>
</feature>
<accession>A0A3P3VW36</accession>
<comment type="subcellular location">
    <subcellularLocation>
        <location evidence="1">Cell inner membrane</location>
        <topology evidence="1">Multi-pass membrane protein</topology>
    </subcellularLocation>
    <subcellularLocation>
        <location evidence="8">Cell membrane</location>
        <topology evidence="8">Multi-pass membrane protein</topology>
    </subcellularLocation>
</comment>
<keyword evidence="2 8" id="KW-0813">Transport</keyword>
<dbReference type="GO" id="GO:0005886">
    <property type="term" value="C:plasma membrane"/>
    <property type="evidence" value="ECO:0007669"/>
    <property type="project" value="UniProtKB-SubCell"/>
</dbReference>
<evidence type="ECO:0000313" key="11">
    <source>
        <dbReference type="Proteomes" id="UP000274391"/>
    </source>
</evidence>
<dbReference type="SUPFAM" id="SSF161098">
    <property type="entry name" value="MetI-like"/>
    <property type="match status" value="1"/>
</dbReference>
<keyword evidence="7 8" id="KW-0472">Membrane</keyword>
<keyword evidence="4" id="KW-0997">Cell inner membrane</keyword>
<proteinExistence type="inferred from homology"/>
<comment type="caution">
    <text evidence="10">The sequence shown here is derived from an EMBL/GenBank/DDBJ whole genome shotgun (WGS) entry which is preliminary data.</text>
</comment>
<evidence type="ECO:0000256" key="5">
    <source>
        <dbReference type="ARBA" id="ARBA00022692"/>
    </source>
</evidence>
<dbReference type="PROSITE" id="PS50928">
    <property type="entry name" value="ABC_TM1"/>
    <property type="match status" value="1"/>
</dbReference>
<evidence type="ECO:0000259" key="9">
    <source>
        <dbReference type="PROSITE" id="PS50928"/>
    </source>
</evidence>
<comment type="similarity">
    <text evidence="8">Belongs to the binding-protein-dependent transport system permease family.</text>
</comment>
<dbReference type="InterPro" id="IPR000515">
    <property type="entry name" value="MetI-like"/>
</dbReference>
<evidence type="ECO:0000256" key="2">
    <source>
        <dbReference type="ARBA" id="ARBA00022448"/>
    </source>
</evidence>
<evidence type="ECO:0000256" key="7">
    <source>
        <dbReference type="ARBA" id="ARBA00023136"/>
    </source>
</evidence>
<dbReference type="GO" id="GO:0055085">
    <property type="term" value="P:transmembrane transport"/>
    <property type="evidence" value="ECO:0007669"/>
    <property type="project" value="InterPro"/>
</dbReference>
<evidence type="ECO:0000256" key="6">
    <source>
        <dbReference type="ARBA" id="ARBA00022989"/>
    </source>
</evidence>
<feature type="transmembrane region" description="Helical" evidence="8">
    <location>
        <begin position="236"/>
        <end position="257"/>
    </location>
</feature>
<feature type="transmembrane region" description="Helical" evidence="8">
    <location>
        <begin position="134"/>
        <end position="157"/>
    </location>
</feature>
<keyword evidence="5 8" id="KW-0812">Transmembrane</keyword>